<keyword evidence="9" id="KW-0472">Membrane</keyword>
<dbReference type="Gene3D" id="1.10.630.10">
    <property type="entry name" value="Cytochrome P450"/>
    <property type="match status" value="2"/>
</dbReference>
<evidence type="ECO:0000256" key="2">
    <source>
        <dbReference type="ARBA" id="ARBA00010617"/>
    </source>
</evidence>
<keyword evidence="11" id="KW-1185">Reference proteome</keyword>
<comment type="caution">
    <text evidence="10">The sequence shown here is derived from an EMBL/GenBank/DDBJ whole genome shotgun (WGS) entry which is preliminary data.</text>
</comment>
<keyword evidence="6 8" id="KW-0503">Monooxygenase</keyword>
<dbReference type="Pfam" id="PF00067">
    <property type="entry name" value="p450"/>
    <property type="match status" value="1"/>
</dbReference>
<evidence type="ECO:0000313" key="11">
    <source>
        <dbReference type="Proteomes" id="UP000319257"/>
    </source>
</evidence>
<dbReference type="PROSITE" id="PS00086">
    <property type="entry name" value="CYTOCHROME_P450"/>
    <property type="match status" value="1"/>
</dbReference>
<comment type="similarity">
    <text evidence="2 8">Belongs to the cytochrome P450 family.</text>
</comment>
<dbReference type="CDD" id="cd11041">
    <property type="entry name" value="CYP503A1-like"/>
    <property type="match status" value="1"/>
</dbReference>
<dbReference type="EMBL" id="SKBQ01000077">
    <property type="protein sequence ID" value="TPX08510.1"/>
    <property type="molecule type" value="Genomic_DNA"/>
</dbReference>
<feature type="transmembrane region" description="Helical" evidence="9">
    <location>
        <begin position="12"/>
        <end position="29"/>
    </location>
</feature>
<dbReference type="PANTHER" id="PTHR46206">
    <property type="entry name" value="CYTOCHROME P450"/>
    <property type="match status" value="1"/>
</dbReference>
<dbReference type="PRINTS" id="PR00465">
    <property type="entry name" value="EP450IV"/>
</dbReference>
<gene>
    <name evidence="10" type="ORF">E0L32_009997</name>
</gene>
<keyword evidence="3 7" id="KW-0479">Metal-binding</keyword>
<dbReference type="RefSeq" id="XP_030990221.1">
    <property type="nucleotide sequence ID" value="XM_031132567.1"/>
</dbReference>
<evidence type="ECO:0000256" key="8">
    <source>
        <dbReference type="RuleBase" id="RU000461"/>
    </source>
</evidence>
<sequence>METQTLTNLTPTLQTLAAAVLVVAAYAFLQKIQHHLQIRRLPAFHNAISSEAHRKQYIKSAKSLYQEGYKKFKHSVWRVTSADGFHQVVVPPSVLPELRKLPDSVLSIEKAVAEFFAVKYTRLLADDRDIAMLIHSIKTDLTPALARLNGIVYGAVEQALEEEMPAGCEDWTPVKINAKLLNMVAKITGLIFVGPELCHNEDYLDSAVNYPGDVVAAAQAVKLIRPFLRPWLAPRLPEVRKLDETERKAMQMLEPVVRARRDAQENDPDWQQPNDMHTTSTTVTNVLYTLAALPEYVEPLREEVRQAMAQNGGTITYRALEQMVKLDSCMKETSRFYSGIVNFQRKVARGFTLSNGQYIPPGVILEAPSHAIYMDDANFPQGSAPANVFDGFRYYKLRQSGLVSDHARNLFVTTNEQNLGFGYGKHSCPGRFFAANEIKMLLAKLLLEYDFKNDDGSTVRYPQIEVGGFTSPDPSKNLLFRRVKV</sequence>
<protein>
    <submittedName>
        <fullName evidence="10">Uncharacterized protein</fullName>
    </submittedName>
</protein>
<name>A0A507AW75_9PEZI</name>
<dbReference type="AlphaFoldDB" id="A0A507AW75"/>
<evidence type="ECO:0000256" key="7">
    <source>
        <dbReference type="PIRSR" id="PIRSR602403-1"/>
    </source>
</evidence>
<dbReference type="OrthoDB" id="1844152at2759"/>
<dbReference type="GeneID" id="41977444"/>
<dbReference type="STRING" id="1093900.A0A507AW75"/>
<reference evidence="10 11" key="1">
    <citation type="submission" date="2019-06" db="EMBL/GenBank/DDBJ databases">
        <title>Draft genome sequence of the filamentous fungus Phialemoniopsis curvata isolated from diesel fuel.</title>
        <authorList>
            <person name="Varaljay V.A."/>
            <person name="Lyon W.J."/>
            <person name="Crouch A.L."/>
            <person name="Drake C.E."/>
            <person name="Hollomon J.M."/>
            <person name="Nadeau L.J."/>
            <person name="Nunn H.S."/>
            <person name="Stevenson B.S."/>
            <person name="Bojanowski C.L."/>
            <person name="Crookes-Goodson W.J."/>
        </authorList>
    </citation>
    <scope>NUCLEOTIDE SEQUENCE [LARGE SCALE GENOMIC DNA]</scope>
    <source>
        <strain evidence="10 11">D216</strain>
    </source>
</reference>
<organism evidence="10 11">
    <name type="scientific">Thyridium curvatum</name>
    <dbReference type="NCBI Taxonomy" id="1093900"/>
    <lineage>
        <taxon>Eukaryota</taxon>
        <taxon>Fungi</taxon>
        <taxon>Dikarya</taxon>
        <taxon>Ascomycota</taxon>
        <taxon>Pezizomycotina</taxon>
        <taxon>Sordariomycetes</taxon>
        <taxon>Sordariomycetidae</taxon>
        <taxon>Thyridiales</taxon>
        <taxon>Thyridiaceae</taxon>
        <taxon>Thyridium</taxon>
    </lineage>
</organism>
<dbReference type="SUPFAM" id="SSF48264">
    <property type="entry name" value="Cytochrome P450"/>
    <property type="match status" value="1"/>
</dbReference>
<evidence type="ECO:0000256" key="1">
    <source>
        <dbReference type="ARBA" id="ARBA00001971"/>
    </source>
</evidence>
<feature type="binding site" description="axial binding residue" evidence="7">
    <location>
        <position position="428"/>
    </location>
    <ligand>
        <name>heme</name>
        <dbReference type="ChEBI" id="CHEBI:30413"/>
    </ligand>
    <ligandPart>
        <name>Fe</name>
        <dbReference type="ChEBI" id="CHEBI:18248"/>
    </ligandPart>
</feature>
<evidence type="ECO:0000256" key="3">
    <source>
        <dbReference type="ARBA" id="ARBA00022723"/>
    </source>
</evidence>
<comment type="cofactor">
    <cofactor evidence="1 7">
        <name>heme</name>
        <dbReference type="ChEBI" id="CHEBI:30413"/>
    </cofactor>
</comment>
<keyword evidence="5 7" id="KW-0408">Iron</keyword>
<dbReference type="PANTHER" id="PTHR46206:SF7">
    <property type="entry name" value="P450, PUTATIVE (EUROFUNG)-RELATED"/>
    <property type="match status" value="1"/>
</dbReference>
<evidence type="ECO:0000256" key="9">
    <source>
        <dbReference type="SAM" id="Phobius"/>
    </source>
</evidence>
<dbReference type="InterPro" id="IPR036396">
    <property type="entry name" value="Cyt_P450_sf"/>
</dbReference>
<dbReference type="GO" id="GO:0004497">
    <property type="term" value="F:monooxygenase activity"/>
    <property type="evidence" value="ECO:0007669"/>
    <property type="project" value="UniProtKB-KW"/>
</dbReference>
<accession>A0A507AW75</accession>
<evidence type="ECO:0000256" key="5">
    <source>
        <dbReference type="ARBA" id="ARBA00023004"/>
    </source>
</evidence>
<evidence type="ECO:0000256" key="4">
    <source>
        <dbReference type="ARBA" id="ARBA00023002"/>
    </source>
</evidence>
<keyword evidence="4 8" id="KW-0560">Oxidoreductase</keyword>
<keyword evidence="7 8" id="KW-0349">Heme</keyword>
<keyword evidence="9" id="KW-1133">Transmembrane helix</keyword>
<dbReference type="InterPro" id="IPR017972">
    <property type="entry name" value="Cyt_P450_CS"/>
</dbReference>
<dbReference type="InterPro" id="IPR002403">
    <property type="entry name" value="Cyt_P450_E_grp-IV"/>
</dbReference>
<keyword evidence="9" id="KW-0812">Transmembrane</keyword>
<dbReference type="InParanoid" id="A0A507AW75"/>
<dbReference type="Proteomes" id="UP000319257">
    <property type="component" value="Unassembled WGS sequence"/>
</dbReference>
<dbReference type="InterPro" id="IPR001128">
    <property type="entry name" value="Cyt_P450"/>
</dbReference>
<dbReference type="GO" id="GO:0016705">
    <property type="term" value="F:oxidoreductase activity, acting on paired donors, with incorporation or reduction of molecular oxygen"/>
    <property type="evidence" value="ECO:0007669"/>
    <property type="project" value="InterPro"/>
</dbReference>
<evidence type="ECO:0000313" key="10">
    <source>
        <dbReference type="EMBL" id="TPX08510.1"/>
    </source>
</evidence>
<dbReference type="GO" id="GO:0005506">
    <property type="term" value="F:iron ion binding"/>
    <property type="evidence" value="ECO:0007669"/>
    <property type="project" value="InterPro"/>
</dbReference>
<proteinExistence type="inferred from homology"/>
<evidence type="ECO:0000256" key="6">
    <source>
        <dbReference type="ARBA" id="ARBA00023033"/>
    </source>
</evidence>
<dbReference type="GO" id="GO:0020037">
    <property type="term" value="F:heme binding"/>
    <property type="evidence" value="ECO:0007669"/>
    <property type="project" value="InterPro"/>
</dbReference>